<protein>
    <recommendedName>
        <fullName evidence="4">Large ribosomal subunit protein eL14</fullName>
    </recommendedName>
    <alternativeName>
        <fullName evidence="5">60S ribosomal protein L14</fullName>
    </alternativeName>
</protein>
<dbReference type="Pfam" id="PF01929">
    <property type="entry name" value="Ribosomal_L14e"/>
    <property type="match status" value="1"/>
</dbReference>
<reference evidence="8" key="1">
    <citation type="submission" date="2011-08" db="EMBL/GenBank/DDBJ databases">
        <authorList>
            <person name="Rombauts S."/>
        </authorList>
    </citation>
    <scope>NUCLEOTIDE SEQUENCE</scope>
    <source>
        <strain evidence="8">London</strain>
    </source>
</reference>
<accession>T1K9F8</accession>
<dbReference type="Proteomes" id="UP000015104">
    <property type="component" value="Unassembled WGS sequence"/>
</dbReference>
<dbReference type="Gene3D" id="2.30.30.30">
    <property type="match status" value="1"/>
</dbReference>
<gene>
    <name evidence="7" type="primary">107361546</name>
</gene>
<dbReference type="InterPro" id="IPR008991">
    <property type="entry name" value="Translation_prot_SH3-like_sf"/>
</dbReference>
<dbReference type="STRING" id="32264.T1K9F8"/>
<evidence type="ECO:0000256" key="3">
    <source>
        <dbReference type="ARBA" id="ARBA00023274"/>
    </source>
</evidence>
<dbReference type="SUPFAM" id="SSF50104">
    <property type="entry name" value="Translation proteins SH3-like domain"/>
    <property type="match status" value="1"/>
</dbReference>
<dbReference type="EMBL" id="CAEY01001890">
    <property type="status" value="NOT_ANNOTATED_CDS"/>
    <property type="molecule type" value="Genomic_DNA"/>
</dbReference>
<dbReference type="PANTHER" id="PTHR11127:SF2">
    <property type="entry name" value="LARGE RIBOSOMAL SUBUNIT PROTEIN EL14"/>
    <property type="match status" value="1"/>
</dbReference>
<evidence type="ECO:0000256" key="1">
    <source>
        <dbReference type="ARBA" id="ARBA00006592"/>
    </source>
</evidence>
<dbReference type="GO" id="GO:0003723">
    <property type="term" value="F:RNA binding"/>
    <property type="evidence" value="ECO:0007669"/>
    <property type="project" value="InterPro"/>
</dbReference>
<dbReference type="OMA" id="ANWRFVE"/>
<keyword evidence="3" id="KW-0687">Ribonucleoprotein</keyword>
<evidence type="ECO:0000313" key="8">
    <source>
        <dbReference type="Proteomes" id="UP000015104"/>
    </source>
</evidence>
<dbReference type="Gene3D" id="6.10.250.2270">
    <property type="match status" value="1"/>
</dbReference>
<keyword evidence="8" id="KW-1185">Reference proteome</keyword>
<dbReference type="OrthoDB" id="1875589at2759"/>
<dbReference type="CDD" id="cd23702">
    <property type="entry name" value="eL14"/>
    <property type="match status" value="1"/>
</dbReference>
<dbReference type="EnsemblMetazoa" id="tetur07g04770.1">
    <property type="protein sequence ID" value="tetur07g04770.1"/>
    <property type="gene ID" value="tetur07g04770"/>
</dbReference>
<dbReference type="GO" id="GO:0022625">
    <property type="term" value="C:cytosolic large ribosomal subunit"/>
    <property type="evidence" value="ECO:0007669"/>
    <property type="project" value="TreeGrafter"/>
</dbReference>
<dbReference type="GO" id="GO:0042273">
    <property type="term" value="P:ribosomal large subunit biogenesis"/>
    <property type="evidence" value="ECO:0007669"/>
    <property type="project" value="TreeGrafter"/>
</dbReference>
<sequence length="140" mass="15961">MGIKPFVQRGRVAYLTCGANYGKLCVIIDIIDQNRALVSGPTTGVRRQPLSFQKMKLTKYILKDVHPTIGDKALSLKLKESDFVDQFNKSKTGQNLKNKEKRTKMTDFDRFKLQKTKQKMNKLISRAAKKISLVSKKAKK</sequence>
<organism evidence="7 8">
    <name type="scientific">Tetranychus urticae</name>
    <name type="common">Two-spotted spider mite</name>
    <dbReference type="NCBI Taxonomy" id="32264"/>
    <lineage>
        <taxon>Eukaryota</taxon>
        <taxon>Metazoa</taxon>
        <taxon>Ecdysozoa</taxon>
        <taxon>Arthropoda</taxon>
        <taxon>Chelicerata</taxon>
        <taxon>Arachnida</taxon>
        <taxon>Acari</taxon>
        <taxon>Acariformes</taxon>
        <taxon>Trombidiformes</taxon>
        <taxon>Prostigmata</taxon>
        <taxon>Eleutherengona</taxon>
        <taxon>Raphignathae</taxon>
        <taxon>Tetranychoidea</taxon>
        <taxon>Tetranychidae</taxon>
        <taxon>Tetranychus</taxon>
    </lineage>
</organism>
<name>T1K9F8_TETUR</name>
<dbReference type="InterPro" id="IPR039660">
    <property type="entry name" value="Ribosomal_eL14"/>
</dbReference>
<dbReference type="eggNOG" id="KOG3421">
    <property type="taxonomic scope" value="Eukaryota"/>
</dbReference>
<dbReference type="GO" id="GO:0003735">
    <property type="term" value="F:structural constituent of ribosome"/>
    <property type="evidence" value="ECO:0007669"/>
    <property type="project" value="InterPro"/>
</dbReference>
<feature type="domain" description="Large ribosomal subunit protein eL14" evidence="6">
    <location>
        <begin position="47"/>
        <end position="121"/>
    </location>
</feature>
<evidence type="ECO:0000256" key="4">
    <source>
        <dbReference type="ARBA" id="ARBA00035215"/>
    </source>
</evidence>
<dbReference type="PANTHER" id="PTHR11127">
    <property type="entry name" value="60S RIBOSOMAL PROTEIN L14"/>
    <property type="match status" value="1"/>
</dbReference>
<comment type="similarity">
    <text evidence="1">Belongs to the eukaryotic ribosomal protein eL14 family.</text>
</comment>
<evidence type="ECO:0000259" key="6">
    <source>
        <dbReference type="Pfam" id="PF01929"/>
    </source>
</evidence>
<dbReference type="AlphaFoldDB" id="T1K9F8"/>
<reference evidence="7" key="2">
    <citation type="submission" date="2015-06" db="UniProtKB">
        <authorList>
            <consortium name="EnsemblMetazoa"/>
        </authorList>
    </citation>
    <scope>IDENTIFICATION</scope>
</reference>
<dbReference type="GO" id="GO:0006412">
    <property type="term" value="P:translation"/>
    <property type="evidence" value="ECO:0007669"/>
    <property type="project" value="InterPro"/>
</dbReference>
<dbReference type="InterPro" id="IPR014722">
    <property type="entry name" value="Rib_uL2_dom2"/>
</dbReference>
<evidence type="ECO:0000256" key="5">
    <source>
        <dbReference type="ARBA" id="ARBA00035318"/>
    </source>
</evidence>
<dbReference type="HOGENOM" id="CLU_082438_3_1_1"/>
<dbReference type="InterPro" id="IPR002784">
    <property type="entry name" value="Ribosomal_eL14_dom"/>
</dbReference>
<evidence type="ECO:0000256" key="2">
    <source>
        <dbReference type="ARBA" id="ARBA00022980"/>
    </source>
</evidence>
<proteinExistence type="inferred from homology"/>
<dbReference type="KEGG" id="tut:107361546"/>
<keyword evidence="2" id="KW-0689">Ribosomal protein</keyword>
<evidence type="ECO:0000313" key="7">
    <source>
        <dbReference type="EnsemblMetazoa" id="tetur07g04770.1"/>
    </source>
</evidence>